<keyword evidence="2" id="KW-0687">Ribonucleoprotein</keyword>
<dbReference type="STRING" id="283909.R7TB31"/>
<dbReference type="Proteomes" id="UP000014760">
    <property type="component" value="Unassembled WGS sequence"/>
</dbReference>
<evidence type="ECO:0000256" key="3">
    <source>
        <dbReference type="SAM" id="MobiDB-lite"/>
    </source>
</evidence>
<dbReference type="InterPro" id="IPR001648">
    <property type="entry name" value="Ribosomal_bS18"/>
</dbReference>
<dbReference type="PANTHER" id="PTHR13479:SF66">
    <property type="entry name" value="LARGE RIBOSOMAL SUBUNIT PROTEIN ML66"/>
    <property type="match status" value="1"/>
</dbReference>
<dbReference type="EnsemblMetazoa" id="CapteT28376">
    <property type="protein sequence ID" value="CapteP28376"/>
    <property type="gene ID" value="CapteG28376"/>
</dbReference>
<dbReference type="PANTHER" id="PTHR13479">
    <property type="entry name" value="30S RIBOSOMAL PROTEIN S18"/>
    <property type="match status" value="1"/>
</dbReference>
<proteinExistence type="predicted"/>
<reference evidence="5" key="3">
    <citation type="submission" date="2015-06" db="UniProtKB">
        <authorList>
            <consortium name="EnsemblMetazoa"/>
        </authorList>
    </citation>
    <scope>IDENTIFICATION</scope>
</reference>
<evidence type="ECO:0008006" key="7">
    <source>
        <dbReference type="Google" id="ProtNLM"/>
    </source>
</evidence>
<dbReference type="InterPro" id="IPR036870">
    <property type="entry name" value="Ribosomal_bS18_sf"/>
</dbReference>
<sequence>DVLILSQFLRSDGCLLPRRVTGLCEKAQRRLKTLVHQSQRAGLMPELKPPHPKGKERKMENSQYKWKKYNVYY</sequence>
<dbReference type="GO" id="GO:0005763">
    <property type="term" value="C:mitochondrial small ribosomal subunit"/>
    <property type="evidence" value="ECO:0007669"/>
    <property type="project" value="TreeGrafter"/>
</dbReference>
<dbReference type="EMBL" id="AMQN01003409">
    <property type="status" value="NOT_ANNOTATED_CDS"/>
    <property type="molecule type" value="Genomic_DNA"/>
</dbReference>
<dbReference type="AlphaFoldDB" id="R7TB31"/>
<dbReference type="HOGENOM" id="CLU_2711944_0_0_1"/>
<dbReference type="EMBL" id="KB311733">
    <property type="protein sequence ID" value="ELT88697.1"/>
    <property type="molecule type" value="Genomic_DNA"/>
</dbReference>
<evidence type="ECO:0000256" key="1">
    <source>
        <dbReference type="ARBA" id="ARBA00022980"/>
    </source>
</evidence>
<evidence type="ECO:0000313" key="6">
    <source>
        <dbReference type="Proteomes" id="UP000014760"/>
    </source>
</evidence>
<organism evidence="4">
    <name type="scientific">Capitella teleta</name>
    <name type="common">Polychaete worm</name>
    <dbReference type="NCBI Taxonomy" id="283909"/>
    <lineage>
        <taxon>Eukaryota</taxon>
        <taxon>Metazoa</taxon>
        <taxon>Spiralia</taxon>
        <taxon>Lophotrochozoa</taxon>
        <taxon>Annelida</taxon>
        <taxon>Polychaeta</taxon>
        <taxon>Sedentaria</taxon>
        <taxon>Scolecida</taxon>
        <taxon>Capitellidae</taxon>
        <taxon>Capitella</taxon>
    </lineage>
</organism>
<dbReference type="GO" id="GO:0003735">
    <property type="term" value="F:structural constituent of ribosome"/>
    <property type="evidence" value="ECO:0007669"/>
    <property type="project" value="InterPro"/>
</dbReference>
<feature type="region of interest" description="Disordered" evidence="3">
    <location>
        <begin position="38"/>
        <end position="60"/>
    </location>
</feature>
<dbReference type="GO" id="GO:0070181">
    <property type="term" value="F:small ribosomal subunit rRNA binding"/>
    <property type="evidence" value="ECO:0007669"/>
    <property type="project" value="TreeGrafter"/>
</dbReference>
<dbReference type="Gene3D" id="4.10.640.10">
    <property type="entry name" value="Ribosomal protein S18"/>
    <property type="match status" value="1"/>
</dbReference>
<keyword evidence="1" id="KW-0689">Ribosomal protein</keyword>
<accession>R7TB31</accession>
<dbReference type="Pfam" id="PF01084">
    <property type="entry name" value="Ribosomal_S18"/>
    <property type="match status" value="1"/>
</dbReference>
<evidence type="ECO:0000256" key="2">
    <source>
        <dbReference type="ARBA" id="ARBA00023274"/>
    </source>
</evidence>
<evidence type="ECO:0000313" key="4">
    <source>
        <dbReference type="EMBL" id="ELT88697.1"/>
    </source>
</evidence>
<protein>
    <recommendedName>
        <fullName evidence="7">28S ribosomal protein S18a, mitochondrial</fullName>
    </recommendedName>
</protein>
<feature type="non-terminal residue" evidence="4">
    <location>
        <position position="73"/>
    </location>
</feature>
<reference evidence="6" key="1">
    <citation type="submission" date="2012-12" db="EMBL/GenBank/DDBJ databases">
        <authorList>
            <person name="Hellsten U."/>
            <person name="Grimwood J."/>
            <person name="Chapman J.A."/>
            <person name="Shapiro H."/>
            <person name="Aerts A."/>
            <person name="Otillar R.P."/>
            <person name="Terry A.Y."/>
            <person name="Boore J.L."/>
            <person name="Simakov O."/>
            <person name="Marletaz F."/>
            <person name="Cho S.-J."/>
            <person name="Edsinger-Gonzales E."/>
            <person name="Havlak P."/>
            <person name="Kuo D.-H."/>
            <person name="Larsson T."/>
            <person name="Lv J."/>
            <person name="Arendt D."/>
            <person name="Savage R."/>
            <person name="Osoegawa K."/>
            <person name="de Jong P."/>
            <person name="Lindberg D.R."/>
            <person name="Seaver E.C."/>
            <person name="Weisblat D.A."/>
            <person name="Putnam N.H."/>
            <person name="Grigoriev I.V."/>
            <person name="Rokhsar D.S."/>
        </authorList>
    </citation>
    <scope>NUCLEOTIDE SEQUENCE</scope>
    <source>
        <strain evidence="6">I ESC-2004</strain>
    </source>
</reference>
<keyword evidence="6" id="KW-1185">Reference proteome</keyword>
<name>R7TB31_CAPTE</name>
<dbReference type="SUPFAM" id="SSF46911">
    <property type="entry name" value="Ribosomal protein S18"/>
    <property type="match status" value="1"/>
</dbReference>
<dbReference type="GO" id="GO:0032543">
    <property type="term" value="P:mitochondrial translation"/>
    <property type="evidence" value="ECO:0007669"/>
    <property type="project" value="TreeGrafter"/>
</dbReference>
<gene>
    <name evidence="4" type="ORF">CAPTEDRAFT_28376</name>
</gene>
<evidence type="ECO:0000313" key="5">
    <source>
        <dbReference type="EnsemblMetazoa" id="CapteP28376"/>
    </source>
</evidence>
<dbReference type="OrthoDB" id="10054543at2759"/>
<feature type="non-terminal residue" evidence="4">
    <location>
        <position position="1"/>
    </location>
</feature>
<reference evidence="4 6" key="2">
    <citation type="journal article" date="2013" name="Nature">
        <title>Insights into bilaterian evolution from three spiralian genomes.</title>
        <authorList>
            <person name="Simakov O."/>
            <person name="Marletaz F."/>
            <person name="Cho S.J."/>
            <person name="Edsinger-Gonzales E."/>
            <person name="Havlak P."/>
            <person name="Hellsten U."/>
            <person name="Kuo D.H."/>
            <person name="Larsson T."/>
            <person name="Lv J."/>
            <person name="Arendt D."/>
            <person name="Savage R."/>
            <person name="Osoegawa K."/>
            <person name="de Jong P."/>
            <person name="Grimwood J."/>
            <person name="Chapman J.A."/>
            <person name="Shapiro H."/>
            <person name="Aerts A."/>
            <person name="Otillar R.P."/>
            <person name="Terry A.Y."/>
            <person name="Boore J.L."/>
            <person name="Grigoriev I.V."/>
            <person name="Lindberg D.R."/>
            <person name="Seaver E.C."/>
            <person name="Weisblat D.A."/>
            <person name="Putnam N.H."/>
            <person name="Rokhsar D.S."/>
        </authorList>
    </citation>
    <scope>NUCLEOTIDE SEQUENCE</scope>
    <source>
        <strain evidence="4 6">I ESC-2004</strain>
    </source>
</reference>